<dbReference type="PANTHER" id="PTHR12829:SF4">
    <property type="entry name" value="N(6)-ADENINE-SPECIFIC METHYLTRANSFERASE METTL4"/>
    <property type="match status" value="1"/>
</dbReference>
<dbReference type="Gene3D" id="3.40.50.150">
    <property type="entry name" value="Vaccinia Virus protein VP39"/>
    <property type="match status" value="1"/>
</dbReference>
<organism evidence="2 3">
    <name type="scientific">Penaeus vannamei</name>
    <name type="common">Whiteleg shrimp</name>
    <name type="synonym">Litopenaeus vannamei</name>
    <dbReference type="NCBI Taxonomy" id="6689"/>
    <lineage>
        <taxon>Eukaryota</taxon>
        <taxon>Metazoa</taxon>
        <taxon>Ecdysozoa</taxon>
        <taxon>Arthropoda</taxon>
        <taxon>Crustacea</taxon>
        <taxon>Multicrustacea</taxon>
        <taxon>Malacostraca</taxon>
        <taxon>Eumalacostraca</taxon>
        <taxon>Eucarida</taxon>
        <taxon>Decapoda</taxon>
        <taxon>Dendrobranchiata</taxon>
        <taxon>Penaeoidea</taxon>
        <taxon>Penaeidae</taxon>
        <taxon>Penaeus</taxon>
    </lineage>
</organism>
<name>A0A423TI47_PENVA</name>
<evidence type="ECO:0000313" key="2">
    <source>
        <dbReference type="EMBL" id="ROT76131.1"/>
    </source>
</evidence>
<dbReference type="InterPro" id="IPR007757">
    <property type="entry name" value="MT-A70-like"/>
</dbReference>
<dbReference type="EMBL" id="QCYY01001692">
    <property type="protein sequence ID" value="ROT76131.1"/>
    <property type="molecule type" value="Genomic_DNA"/>
</dbReference>
<dbReference type="OrthoDB" id="61116at2759"/>
<dbReference type="SUPFAM" id="SSF53335">
    <property type="entry name" value="S-adenosyl-L-methionine-dependent methyltransferases"/>
    <property type="match status" value="1"/>
</dbReference>
<proteinExistence type="inferred from homology"/>
<comment type="similarity">
    <text evidence="1">Belongs to the MT-A70-like family.</text>
</comment>
<keyword evidence="2" id="KW-0808">Transferase</keyword>
<dbReference type="Proteomes" id="UP000283509">
    <property type="component" value="Unassembled WGS sequence"/>
</dbReference>
<dbReference type="STRING" id="6689.A0A423TI47"/>
<dbReference type="InterPro" id="IPR002052">
    <property type="entry name" value="DNA_methylase_N6_adenine_CS"/>
</dbReference>
<evidence type="ECO:0000256" key="1">
    <source>
        <dbReference type="PROSITE-ProRule" id="PRU00489"/>
    </source>
</evidence>
<dbReference type="Pfam" id="PF05063">
    <property type="entry name" value="MT-A70"/>
    <property type="match status" value="1"/>
</dbReference>
<dbReference type="PANTHER" id="PTHR12829">
    <property type="entry name" value="N6-ADENOSINE-METHYLTRANSFERASE"/>
    <property type="match status" value="1"/>
</dbReference>
<reference evidence="2 3" key="1">
    <citation type="submission" date="2018-04" db="EMBL/GenBank/DDBJ databases">
        <authorList>
            <person name="Zhang X."/>
            <person name="Yuan J."/>
            <person name="Li F."/>
            <person name="Xiang J."/>
        </authorList>
    </citation>
    <scope>NUCLEOTIDE SEQUENCE [LARGE SCALE GENOMIC DNA]</scope>
    <source>
        <tissue evidence="2">Muscle</tissue>
    </source>
</reference>
<gene>
    <name evidence="2" type="ORF">C7M84_005312</name>
</gene>
<dbReference type="AlphaFoldDB" id="A0A423TI47"/>
<sequence>MFSYVPSSDDFRQNNSVIREMRKRFTEISNITLPVLDESHNNADIGVREIENHKYLLPRNVRYICDDVSNLLSHVSGDQFDIIVMDPPWLNKYVKRRCLAHGSHHGYDMMPLVTFCSPVGEILSPKALVVVWCTNNASIMEEFVQGLHKWGVHLVATWYWLKVTKGGEPVTPFAASHGKRPYERLLIASNCEKDKDTIPDGLVICSVPSGIHSHKPPLDELLKRFSSPEPRCLELFCRSLLPGWTCYGLEVVRLNHSFLFEDETL</sequence>
<accession>A0A423TI47</accession>
<dbReference type="GO" id="GO:0005634">
    <property type="term" value="C:nucleus"/>
    <property type="evidence" value="ECO:0007669"/>
    <property type="project" value="TreeGrafter"/>
</dbReference>
<keyword evidence="2" id="KW-0489">Methyltransferase</keyword>
<reference evidence="2 3" key="2">
    <citation type="submission" date="2019-01" db="EMBL/GenBank/DDBJ databases">
        <title>The decoding of complex shrimp genome reveals the adaptation for benthos swimmer, frequently molting mechanism and breeding impact on genome.</title>
        <authorList>
            <person name="Sun Y."/>
            <person name="Gao Y."/>
            <person name="Yu Y."/>
        </authorList>
    </citation>
    <scope>NUCLEOTIDE SEQUENCE [LARGE SCALE GENOMIC DNA]</scope>
    <source>
        <tissue evidence="2">Muscle</tissue>
    </source>
</reference>
<dbReference type="PROSITE" id="PS00092">
    <property type="entry name" value="N6_MTASE"/>
    <property type="match status" value="1"/>
</dbReference>
<keyword evidence="3" id="KW-1185">Reference proteome</keyword>
<dbReference type="GO" id="GO:0008168">
    <property type="term" value="F:methyltransferase activity"/>
    <property type="evidence" value="ECO:0007669"/>
    <property type="project" value="UniProtKB-KW"/>
</dbReference>
<protein>
    <submittedName>
        <fullName evidence="2">Putative methyltransferase-like protein 4</fullName>
    </submittedName>
</protein>
<dbReference type="GO" id="GO:0032259">
    <property type="term" value="P:methylation"/>
    <property type="evidence" value="ECO:0007669"/>
    <property type="project" value="UniProtKB-KW"/>
</dbReference>
<evidence type="ECO:0000313" key="3">
    <source>
        <dbReference type="Proteomes" id="UP000283509"/>
    </source>
</evidence>
<dbReference type="GO" id="GO:0003676">
    <property type="term" value="F:nucleic acid binding"/>
    <property type="evidence" value="ECO:0007669"/>
    <property type="project" value="InterPro"/>
</dbReference>
<dbReference type="InterPro" id="IPR029063">
    <property type="entry name" value="SAM-dependent_MTases_sf"/>
</dbReference>
<comment type="caution">
    <text evidence="2">The sequence shown here is derived from an EMBL/GenBank/DDBJ whole genome shotgun (WGS) entry which is preliminary data.</text>
</comment>
<dbReference type="PROSITE" id="PS51143">
    <property type="entry name" value="MT_A70"/>
    <property type="match status" value="1"/>
</dbReference>